<dbReference type="EMBL" id="FMWD01000016">
    <property type="protein sequence ID" value="SCZ67770.1"/>
    <property type="molecule type" value="Genomic_DNA"/>
</dbReference>
<evidence type="ECO:0000256" key="1">
    <source>
        <dbReference type="ARBA" id="ARBA00002274"/>
    </source>
</evidence>
<evidence type="ECO:0000256" key="10">
    <source>
        <dbReference type="ARBA" id="ARBA00022840"/>
    </source>
</evidence>
<dbReference type="HAMAP" id="MF_00409">
    <property type="entry name" value="LpxK"/>
    <property type="match status" value="1"/>
</dbReference>
<comment type="function">
    <text evidence="1 13">Transfers the gamma-phosphate of ATP to the 4'-position of a tetraacyldisaccharide 1-phosphate intermediate (termed DS-1-P) to form tetraacyldisaccharide 1,4'-bis-phosphate (lipid IVA).</text>
</comment>
<dbReference type="EC" id="2.7.1.130" evidence="3 13"/>
<dbReference type="GO" id="GO:0005524">
    <property type="term" value="F:ATP binding"/>
    <property type="evidence" value="ECO:0007669"/>
    <property type="project" value="UniProtKB-UniRule"/>
</dbReference>
<dbReference type="AlphaFoldDB" id="A0A1G5R1T7"/>
<dbReference type="InterPro" id="IPR003758">
    <property type="entry name" value="LpxK"/>
</dbReference>
<evidence type="ECO:0000256" key="8">
    <source>
        <dbReference type="ARBA" id="ARBA00022741"/>
    </source>
</evidence>
<dbReference type="CDD" id="cd01983">
    <property type="entry name" value="SIMIBI"/>
    <property type="match status" value="1"/>
</dbReference>
<evidence type="ECO:0000256" key="5">
    <source>
        <dbReference type="ARBA" id="ARBA00022516"/>
    </source>
</evidence>
<dbReference type="PANTHER" id="PTHR42724">
    <property type="entry name" value="TETRAACYLDISACCHARIDE 4'-KINASE"/>
    <property type="match status" value="1"/>
</dbReference>
<dbReference type="GO" id="GO:0009029">
    <property type="term" value="F:lipid-A 4'-kinase activity"/>
    <property type="evidence" value="ECO:0007669"/>
    <property type="project" value="UniProtKB-UniRule"/>
</dbReference>
<protein>
    <recommendedName>
        <fullName evidence="4 13">Tetraacyldisaccharide 4'-kinase</fullName>
        <ecNumber evidence="3 13">2.7.1.130</ecNumber>
    </recommendedName>
    <alternativeName>
        <fullName evidence="12 13">Lipid A 4'-kinase</fullName>
    </alternativeName>
</protein>
<sequence length="328" mass="35910">MGARLQELWYRRRLVPALWPLLPLEGLFCGLSAMRRLAYRYGVLRIHRCAVPVIVVGNLTVGGTGKTPLVARLAVLLQQAGYRPGIVSRGYGGRAREWPQAVSGDSNPHHVGDEPVLLARTTGCPVMAGPDRAAAADALVQQGVDAIISDDGLQHYRLGRSVEIAVLDGKRRAGNGHCLPAGPLRERTNRLGTVDWVVVNGEPASDSEQCMTFVPGRLHRIDGSESEGPLKDWAGKSVHAVAGIGHPERFFAMLKRAGLKVTAHPFADHHPYEPSDLAFKDDRPVLMTEKDAVKCRSFAQPHWWTVPVTAELDAAFESELLRQINNKR</sequence>
<keyword evidence="10 13" id="KW-0067">ATP-binding</keyword>
<evidence type="ECO:0000256" key="9">
    <source>
        <dbReference type="ARBA" id="ARBA00022777"/>
    </source>
</evidence>
<evidence type="ECO:0000256" key="7">
    <source>
        <dbReference type="ARBA" id="ARBA00022679"/>
    </source>
</evidence>
<dbReference type="NCBIfam" id="TIGR00682">
    <property type="entry name" value="lpxK"/>
    <property type="match status" value="1"/>
</dbReference>
<evidence type="ECO:0000256" key="6">
    <source>
        <dbReference type="ARBA" id="ARBA00022556"/>
    </source>
</evidence>
<evidence type="ECO:0000256" key="2">
    <source>
        <dbReference type="ARBA" id="ARBA00004870"/>
    </source>
</evidence>
<dbReference type="UniPathway" id="UPA00359">
    <property type="reaction ID" value="UER00482"/>
</dbReference>
<dbReference type="STRING" id="415747.SAMN03097708_03200"/>
<dbReference type="GO" id="GO:0009244">
    <property type="term" value="P:lipopolysaccharide core region biosynthetic process"/>
    <property type="evidence" value="ECO:0007669"/>
    <property type="project" value="TreeGrafter"/>
</dbReference>
<dbReference type="SUPFAM" id="SSF52540">
    <property type="entry name" value="P-loop containing nucleoside triphosphate hydrolases"/>
    <property type="match status" value="1"/>
</dbReference>
<feature type="binding site" evidence="13">
    <location>
        <begin position="60"/>
        <end position="67"/>
    </location>
    <ligand>
        <name>ATP</name>
        <dbReference type="ChEBI" id="CHEBI:30616"/>
    </ligand>
</feature>
<dbReference type="Pfam" id="PF02606">
    <property type="entry name" value="LpxK"/>
    <property type="match status" value="1"/>
</dbReference>
<reference evidence="14 15" key="1">
    <citation type="submission" date="2016-10" db="EMBL/GenBank/DDBJ databases">
        <authorList>
            <person name="de Groot N.N."/>
        </authorList>
    </citation>
    <scope>NUCLEOTIDE SEQUENCE [LARGE SCALE GENOMIC DNA]</scope>
    <source>
        <strain evidence="14 15">HLD2</strain>
    </source>
</reference>
<comment type="pathway">
    <text evidence="2 13">Glycolipid biosynthesis; lipid IV(A) biosynthesis; lipid IV(A) from (3R)-3-hydroxytetradecanoyl-[acyl-carrier-protein] and UDP-N-acetyl-alpha-D-glucosamine: step 6/6.</text>
</comment>
<keyword evidence="5 13" id="KW-0444">Lipid biosynthesis</keyword>
<comment type="similarity">
    <text evidence="13">Belongs to the LpxK family.</text>
</comment>
<evidence type="ECO:0000256" key="13">
    <source>
        <dbReference type="HAMAP-Rule" id="MF_00409"/>
    </source>
</evidence>
<keyword evidence="11 13" id="KW-0443">Lipid metabolism</keyword>
<dbReference type="Proteomes" id="UP000199648">
    <property type="component" value="Unassembled WGS sequence"/>
</dbReference>
<dbReference type="InterPro" id="IPR027417">
    <property type="entry name" value="P-loop_NTPase"/>
</dbReference>
<gene>
    <name evidence="13" type="primary">lpxK</name>
    <name evidence="14" type="ORF">SAMN03097708_03200</name>
</gene>
<dbReference type="GO" id="GO:0005886">
    <property type="term" value="C:plasma membrane"/>
    <property type="evidence" value="ECO:0007669"/>
    <property type="project" value="TreeGrafter"/>
</dbReference>
<dbReference type="RefSeq" id="WP_175452624.1">
    <property type="nucleotide sequence ID" value="NZ_FMWD01000016.1"/>
</dbReference>
<evidence type="ECO:0000256" key="11">
    <source>
        <dbReference type="ARBA" id="ARBA00023098"/>
    </source>
</evidence>
<evidence type="ECO:0000313" key="15">
    <source>
        <dbReference type="Proteomes" id="UP000199648"/>
    </source>
</evidence>
<evidence type="ECO:0000256" key="4">
    <source>
        <dbReference type="ARBA" id="ARBA00016436"/>
    </source>
</evidence>
<comment type="catalytic activity">
    <reaction evidence="13">
        <text>a lipid A disaccharide + ATP = a lipid IVA + ADP + H(+)</text>
        <dbReference type="Rhea" id="RHEA:67840"/>
        <dbReference type="ChEBI" id="CHEBI:15378"/>
        <dbReference type="ChEBI" id="CHEBI:30616"/>
        <dbReference type="ChEBI" id="CHEBI:176343"/>
        <dbReference type="ChEBI" id="CHEBI:176425"/>
        <dbReference type="ChEBI" id="CHEBI:456216"/>
        <dbReference type="EC" id="2.7.1.130"/>
    </reaction>
</comment>
<name>A0A1G5R1T7_9GAMM</name>
<evidence type="ECO:0000256" key="3">
    <source>
        <dbReference type="ARBA" id="ARBA00012071"/>
    </source>
</evidence>
<keyword evidence="6 13" id="KW-0441">Lipid A biosynthesis</keyword>
<organism evidence="14 15">
    <name type="scientific">Thiohalomonas denitrificans</name>
    <dbReference type="NCBI Taxonomy" id="415747"/>
    <lineage>
        <taxon>Bacteria</taxon>
        <taxon>Pseudomonadati</taxon>
        <taxon>Pseudomonadota</taxon>
        <taxon>Gammaproteobacteria</taxon>
        <taxon>Thiohalomonadales</taxon>
        <taxon>Thiohalomonadaceae</taxon>
        <taxon>Thiohalomonas</taxon>
    </lineage>
</organism>
<keyword evidence="9 13" id="KW-0418">Kinase</keyword>
<dbReference type="PANTHER" id="PTHR42724:SF1">
    <property type="entry name" value="TETRAACYLDISACCHARIDE 4'-KINASE, MITOCHONDRIAL-RELATED"/>
    <property type="match status" value="1"/>
</dbReference>
<evidence type="ECO:0000313" key="14">
    <source>
        <dbReference type="EMBL" id="SCZ67770.1"/>
    </source>
</evidence>
<proteinExistence type="inferred from homology"/>
<evidence type="ECO:0000256" key="12">
    <source>
        <dbReference type="ARBA" id="ARBA00029757"/>
    </source>
</evidence>
<keyword evidence="8 13" id="KW-0547">Nucleotide-binding</keyword>
<keyword evidence="7 13" id="KW-0808">Transferase</keyword>
<keyword evidence="15" id="KW-1185">Reference proteome</keyword>
<accession>A0A1G5R1T7</accession>
<dbReference type="GO" id="GO:0009245">
    <property type="term" value="P:lipid A biosynthetic process"/>
    <property type="evidence" value="ECO:0007669"/>
    <property type="project" value="UniProtKB-UniRule"/>
</dbReference>